<name>A0A928YUE2_9GAMM</name>
<dbReference type="InterPro" id="IPR044527">
    <property type="entry name" value="NrtA/CpmA_ABC-bd_dom"/>
</dbReference>
<dbReference type="Pfam" id="PF13379">
    <property type="entry name" value="NMT1_2"/>
    <property type="match status" value="1"/>
</dbReference>
<dbReference type="RefSeq" id="WP_193911269.1">
    <property type="nucleotide sequence ID" value="NZ_PRDL01000001.1"/>
</dbReference>
<accession>A0A928YUE2</accession>
<dbReference type="SUPFAM" id="SSF53850">
    <property type="entry name" value="Periplasmic binding protein-like II"/>
    <property type="match status" value="1"/>
</dbReference>
<organism evidence="6 7">
    <name type="scientific">Cellvibrio polysaccharolyticus</name>
    <dbReference type="NCBI Taxonomy" id="2082724"/>
    <lineage>
        <taxon>Bacteria</taxon>
        <taxon>Pseudomonadati</taxon>
        <taxon>Pseudomonadota</taxon>
        <taxon>Gammaproteobacteria</taxon>
        <taxon>Cellvibrionales</taxon>
        <taxon>Cellvibrionaceae</taxon>
        <taxon>Cellvibrio</taxon>
    </lineage>
</organism>
<sequence length="340" mass="37527">MPSLEKTDIDLGYIPLLDCVALIWAHRRGYFQEFGLQVNLVKEASWASLRDRLAFGVLDAAHCLSAMLPAAAIGSDRIGVPLTTPLTLSVNTAFISLSQALCYELHIEPNEPPYSSAHKVVEAIKAGKNIRFAQVFNHSLHHYCLREWLARADETLAADSKLASLPPSYMVEALSRGMIDGFCAGEPWNSQGEISGVSQIVATSREIIPPVTDKVLATTSEWAAQHPHTLRALTAALIKAQRDIHNTPDFAPIYAALSEYDIIPFVCSEQVHVRKYHAIQQIIRNLNAPETSPRASDMHWLLSQIKKWNDNTLDESRFANVASACVDVDCYEDAVALLGL</sequence>
<dbReference type="PANTHER" id="PTHR30024">
    <property type="entry name" value="ALIPHATIC SULFONATES-BINDING PROTEIN-RELATED"/>
    <property type="match status" value="1"/>
</dbReference>
<dbReference type="GO" id="GO:0012505">
    <property type="term" value="C:endomembrane system"/>
    <property type="evidence" value="ECO:0007669"/>
    <property type="project" value="UniProtKB-SubCell"/>
</dbReference>
<reference evidence="6" key="1">
    <citation type="submission" date="2018-07" db="EMBL/GenBank/DDBJ databases">
        <title>Genome assembly of strain Ka43.</title>
        <authorList>
            <person name="Kukolya J."/>
            <person name="Nagy I."/>
            <person name="Horvath B."/>
            <person name="Toth A."/>
        </authorList>
    </citation>
    <scope>NUCLEOTIDE SEQUENCE</scope>
    <source>
        <strain evidence="6">KB43</strain>
    </source>
</reference>
<keyword evidence="7" id="KW-1185">Reference proteome</keyword>
<evidence type="ECO:0000313" key="7">
    <source>
        <dbReference type="Proteomes" id="UP000652567"/>
    </source>
</evidence>
<evidence type="ECO:0000256" key="3">
    <source>
        <dbReference type="ARBA" id="ARBA00022475"/>
    </source>
</evidence>
<keyword evidence="4" id="KW-0997">Cell inner membrane</keyword>
<dbReference type="Proteomes" id="UP000652567">
    <property type="component" value="Unassembled WGS sequence"/>
</dbReference>
<dbReference type="AlphaFoldDB" id="A0A928YUE2"/>
<evidence type="ECO:0000256" key="4">
    <source>
        <dbReference type="ARBA" id="ARBA00022519"/>
    </source>
</evidence>
<keyword evidence="2" id="KW-0813">Transport</keyword>
<dbReference type="Gene3D" id="3.40.190.10">
    <property type="entry name" value="Periplasmic binding protein-like II"/>
    <property type="match status" value="2"/>
</dbReference>
<evidence type="ECO:0000256" key="2">
    <source>
        <dbReference type="ARBA" id="ARBA00022448"/>
    </source>
</evidence>
<evidence type="ECO:0000256" key="1">
    <source>
        <dbReference type="ARBA" id="ARBA00004308"/>
    </source>
</evidence>
<keyword evidence="3" id="KW-1003">Cell membrane</keyword>
<keyword evidence="5" id="KW-0472">Membrane</keyword>
<dbReference type="EMBL" id="PRDL01000001">
    <property type="protein sequence ID" value="MBE8718586.1"/>
    <property type="molecule type" value="Genomic_DNA"/>
</dbReference>
<dbReference type="PANTHER" id="PTHR30024:SF43">
    <property type="entry name" value="BLL4572 PROTEIN"/>
    <property type="match status" value="1"/>
</dbReference>
<evidence type="ECO:0000256" key="5">
    <source>
        <dbReference type="ARBA" id="ARBA00023136"/>
    </source>
</evidence>
<comment type="subcellular location">
    <subcellularLocation>
        <location evidence="1">Endomembrane system</location>
    </subcellularLocation>
</comment>
<comment type="caution">
    <text evidence="6">The sequence shown here is derived from an EMBL/GenBank/DDBJ whole genome shotgun (WGS) entry which is preliminary data.</text>
</comment>
<protein>
    <submittedName>
        <fullName evidence="6">Nitrate transporter</fullName>
    </submittedName>
</protein>
<proteinExistence type="predicted"/>
<evidence type="ECO:0000313" key="6">
    <source>
        <dbReference type="EMBL" id="MBE8718586.1"/>
    </source>
</evidence>
<dbReference type="CDD" id="cd13553">
    <property type="entry name" value="PBP2_NrtA_CpmA_like"/>
    <property type="match status" value="1"/>
</dbReference>
<gene>
    <name evidence="6" type="ORF">C4F51_15490</name>
</gene>